<protein>
    <recommendedName>
        <fullName evidence="6">Acetate kinase</fullName>
        <ecNumber evidence="6">2.7.2.1</ecNumber>
    </recommendedName>
    <alternativeName>
        <fullName evidence="6">Acetokinase</fullName>
    </alternativeName>
</protein>
<feature type="binding site" evidence="6">
    <location>
        <begin position="275"/>
        <end position="277"/>
    </location>
    <ligand>
        <name>ATP</name>
        <dbReference type="ChEBI" id="CHEBI:30616"/>
    </ligand>
</feature>
<comment type="subcellular location">
    <subcellularLocation>
        <location evidence="6">Cytoplasm</location>
    </subcellularLocation>
</comment>
<feature type="site" description="Transition state stabilizer" evidence="6">
    <location>
        <position position="233"/>
    </location>
</feature>
<reference evidence="8 9" key="1">
    <citation type="journal article" date="2018" name="Sci. Rep.">
        <title>Genome Features and Biochemical Characteristics of a Robust, Fast Growing and Naturally Transformable Cyanobacterium Synechococcus elongatus PCC 11801 Isolated from India.</title>
        <authorList>
            <person name="Jaiswal D."/>
            <person name="Sengupta A."/>
            <person name="Sohoni S."/>
            <person name="Sengupta S."/>
            <person name="Phadnavis A.G."/>
            <person name="Pakrasi H.B."/>
            <person name="Wangikar P.P."/>
        </authorList>
    </citation>
    <scope>NUCLEOTIDE SEQUENCE [LARGE SCALE GENOMIC DNA]</scope>
    <source>
        <strain evidence="8 9">PCC 11801</strain>
    </source>
</reference>
<dbReference type="PROSITE" id="PS01076">
    <property type="entry name" value="ACETATE_KINASE_2"/>
    <property type="match status" value="1"/>
</dbReference>
<dbReference type="GO" id="GO:0005524">
    <property type="term" value="F:ATP binding"/>
    <property type="evidence" value="ECO:0007669"/>
    <property type="project" value="UniProtKB-KW"/>
</dbReference>
<evidence type="ECO:0000256" key="4">
    <source>
        <dbReference type="ARBA" id="ARBA00022777"/>
    </source>
</evidence>
<keyword evidence="6" id="KW-0963">Cytoplasm</keyword>
<dbReference type="GO" id="GO:0006083">
    <property type="term" value="P:acetate metabolic process"/>
    <property type="evidence" value="ECO:0007669"/>
    <property type="project" value="TreeGrafter"/>
</dbReference>
<keyword evidence="3 6" id="KW-0547">Nucleotide-binding</keyword>
<keyword evidence="2 6" id="KW-0808">Transferase</keyword>
<dbReference type="GO" id="GO:0006085">
    <property type="term" value="P:acetyl-CoA biosynthetic process"/>
    <property type="evidence" value="ECO:0007669"/>
    <property type="project" value="UniProtKB-UniRule"/>
</dbReference>
<dbReference type="EMBL" id="CP030139">
    <property type="protein sequence ID" value="AZB72260.1"/>
    <property type="molecule type" value="Genomic_DNA"/>
</dbReference>
<proteinExistence type="inferred from homology"/>
<evidence type="ECO:0000313" key="9">
    <source>
        <dbReference type="Proteomes" id="UP000267249"/>
    </source>
</evidence>
<evidence type="ECO:0000256" key="3">
    <source>
        <dbReference type="ARBA" id="ARBA00022741"/>
    </source>
</evidence>
<keyword evidence="6" id="KW-0479">Metal-binding</keyword>
<feature type="binding site" evidence="6">
    <location>
        <begin position="323"/>
        <end position="327"/>
    </location>
    <ligand>
        <name>ATP</name>
        <dbReference type="ChEBI" id="CHEBI:30616"/>
    </ligand>
</feature>
<organism evidence="8 9">
    <name type="scientific">Synechococcus elongatus PCC 11801</name>
    <dbReference type="NCBI Taxonomy" id="2219813"/>
    <lineage>
        <taxon>Bacteria</taxon>
        <taxon>Bacillati</taxon>
        <taxon>Cyanobacteriota</taxon>
        <taxon>Cyanophyceae</taxon>
        <taxon>Synechococcales</taxon>
        <taxon>Synechococcaceae</taxon>
        <taxon>Synechococcus</taxon>
    </lineage>
</organism>
<dbReference type="Gene3D" id="3.30.420.40">
    <property type="match status" value="2"/>
</dbReference>
<evidence type="ECO:0000256" key="2">
    <source>
        <dbReference type="ARBA" id="ARBA00022679"/>
    </source>
</evidence>
<sequence length="394" mass="42447">MQLLTFNAGSSSYKLSGFEITTAAEPIDPFWQVQIDWQVDQTATLTQSDGSVQVLGSSDRTAWLETALETLPDRSAIAAVVHRVVHGGQQLQAPILVTSAVKAAIAQAADLAPLHNPLNLAGIELMEQVFGSAMPQIAVFDTAFHQQMPVAAAIYGGPYAWWEQGYRRYGFHGISHQYLAERCAQLSDRPLLDLQLVTAHLGNGCSLAAIRNGHSVDTSMGFSPLEGLVMGSRSGSVDPGLLLQLLQQPDCSPHQLSTVLNQQSGLLGLSGRSNDVRELAIAAEAGDQRSQLALAAFTHSLRRHLGAMLASLERLDALVFAGGIGENYRALWPVVCEHFAGLPIQLDPQAMAATGDRCISSPDSAIAVWVIHSREDWQMVQLTLPLLRSPQSFT</sequence>
<comment type="cofactor">
    <cofactor evidence="6">
        <name>Mg(2+)</name>
        <dbReference type="ChEBI" id="CHEBI:18420"/>
    </cofactor>
    <cofactor evidence="6">
        <name>Mn(2+)</name>
        <dbReference type="ChEBI" id="CHEBI:29035"/>
    </cofactor>
    <text evidence="6">Mg(2+). Can also accept Mn(2+).</text>
</comment>
<keyword evidence="5 6" id="KW-0067">ATP-binding</keyword>
<dbReference type="EC" id="2.7.2.1" evidence="6"/>
<evidence type="ECO:0000313" key="8">
    <source>
        <dbReference type="EMBL" id="AZB72260.1"/>
    </source>
</evidence>
<feature type="binding site" evidence="6">
    <location>
        <position position="375"/>
    </location>
    <ligand>
        <name>Mg(2+)</name>
        <dbReference type="ChEBI" id="CHEBI:18420"/>
    </ligand>
</feature>
<comment type="subunit">
    <text evidence="6">Homodimer.</text>
</comment>
<accession>A0AAN1QN48</accession>
<feature type="site" description="Transition state stabilizer" evidence="6">
    <location>
        <position position="172"/>
    </location>
</feature>
<dbReference type="Proteomes" id="UP000267249">
    <property type="component" value="Chromosome"/>
</dbReference>
<dbReference type="GO" id="GO:0005737">
    <property type="term" value="C:cytoplasm"/>
    <property type="evidence" value="ECO:0007669"/>
    <property type="project" value="UniProtKB-SubCell"/>
</dbReference>
<comment type="similarity">
    <text evidence="1 6 7">Belongs to the acetokinase family.</text>
</comment>
<dbReference type="InterPro" id="IPR023865">
    <property type="entry name" value="Aliphatic_acid_kinase_CS"/>
</dbReference>
<feature type="binding site" evidence="6">
    <location>
        <position position="14"/>
    </location>
    <ligand>
        <name>ATP</name>
        <dbReference type="ChEBI" id="CHEBI:30616"/>
    </ligand>
</feature>
<dbReference type="GO" id="GO:0008776">
    <property type="term" value="F:acetate kinase activity"/>
    <property type="evidence" value="ECO:0007669"/>
    <property type="project" value="UniProtKB-UniRule"/>
</dbReference>
<dbReference type="InterPro" id="IPR000890">
    <property type="entry name" value="Aliphatic_acid_kin_short-chain"/>
</dbReference>
<dbReference type="PANTHER" id="PTHR21060">
    <property type="entry name" value="ACETATE KINASE"/>
    <property type="match status" value="1"/>
</dbReference>
<dbReference type="AlphaFoldDB" id="A0AAN1QN48"/>
<keyword evidence="4 6" id="KW-0418">Kinase</keyword>
<dbReference type="GO" id="GO:0000287">
    <property type="term" value="F:magnesium ion binding"/>
    <property type="evidence" value="ECO:0007669"/>
    <property type="project" value="UniProtKB-UniRule"/>
</dbReference>
<feature type="binding site" evidence="6">
    <location>
        <begin position="200"/>
        <end position="204"/>
    </location>
    <ligand>
        <name>ATP</name>
        <dbReference type="ChEBI" id="CHEBI:30616"/>
    </ligand>
</feature>
<evidence type="ECO:0000256" key="5">
    <source>
        <dbReference type="ARBA" id="ARBA00022840"/>
    </source>
</evidence>
<dbReference type="PRINTS" id="PR00471">
    <property type="entry name" value="ACETATEKNASE"/>
</dbReference>
<feature type="binding site" evidence="6">
    <location>
        <position position="7"/>
    </location>
    <ligand>
        <name>Mg(2+)</name>
        <dbReference type="ChEBI" id="CHEBI:18420"/>
    </ligand>
</feature>
<dbReference type="PANTHER" id="PTHR21060:SF15">
    <property type="entry name" value="ACETATE KINASE-RELATED"/>
    <property type="match status" value="1"/>
</dbReference>
<gene>
    <name evidence="6" type="primary">ackA</name>
    <name evidence="8" type="ORF">DOP62_05555</name>
</gene>
<dbReference type="Pfam" id="PF00871">
    <property type="entry name" value="Acetate_kinase"/>
    <property type="match status" value="1"/>
</dbReference>
<evidence type="ECO:0000256" key="7">
    <source>
        <dbReference type="RuleBase" id="RU003835"/>
    </source>
</evidence>
<dbReference type="HAMAP" id="MF_00020">
    <property type="entry name" value="Acetate_kinase"/>
    <property type="match status" value="1"/>
</dbReference>
<comment type="pathway">
    <text evidence="6">Metabolic intermediate biosynthesis; acetyl-CoA biosynthesis; acetyl-CoA from acetate: step 1/2.</text>
</comment>
<dbReference type="InterPro" id="IPR004372">
    <property type="entry name" value="Ac/propionate_kinase"/>
</dbReference>
<name>A0AAN1QN48_SYNEL</name>
<comment type="function">
    <text evidence="6">Catalyzes the formation of acetyl phosphate from acetate and ATP. Can also catalyze the reverse reaction.</text>
</comment>
<feature type="binding site" evidence="6">
    <location>
        <position position="83"/>
    </location>
    <ligand>
        <name>substrate</name>
    </ligand>
</feature>
<dbReference type="PIRSF" id="PIRSF000722">
    <property type="entry name" value="Acetate_prop_kin"/>
    <property type="match status" value="1"/>
</dbReference>
<dbReference type="SUPFAM" id="SSF53067">
    <property type="entry name" value="Actin-like ATPase domain"/>
    <property type="match status" value="2"/>
</dbReference>
<dbReference type="InterPro" id="IPR043129">
    <property type="entry name" value="ATPase_NBD"/>
</dbReference>
<dbReference type="NCBIfam" id="TIGR00016">
    <property type="entry name" value="ackA"/>
    <property type="match status" value="1"/>
</dbReference>
<comment type="catalytic activity">
    <reaction evidence="6">
        <text>acetate + ATP = acetyl phosphate + ADP</text>
        <dbReference type="Rhea" id="RHEA:11352"/>
        <dbReference type="ChEBI" id="CHEBI:22191"/>
        <dbReference type="ChEBI" id="CHEBI:30089"/>
        <dbReference type="ChEBI" id="CHEBI:30616"/>
        <dbReference type="ChEBI" id="CHEBI:456216"/>
        <dbReference type="EC" id="2.7.2.1"/>
    </reaction>
</comment>
<dbReference type="RefSeq" id="WP_208676328.1">
    <property type="nucleotide sequence ID" value="NZ_CP030139.2"/>
</dbReference>
<feature type="active site" description="Proton donor/acceptor" evidence="6">
    <location>
        <position position="141"/>
    </location>
</feature>
<keyword evidence="6" id="KW-0460">Magnesium</keyword>
<evidence type="ECO:0000256" key="1">
    <source>
        <dbReference type="ARBA" id="ARBA00008748"/>
    </source>
</evidence>
<evidence type="ECO:0000256" key="6">
    <source>
        <dbReference type="HAMAP-Rule" id="MF_00020"/>
    </source>
</evidence>